<evidence type="ECO:0000256" key="1">
    <source>
        <dbReference type="SAM" id="SignalP"/>
    </source>
</evidence>
<evidence type="ECO:0000313" key="3">
    <source>
        <dbReference type="EMBL" id="KAJ7034293.1"/>
    </source>
</evidence>
<dbReference type="AlphaFoldDB" id="A0AAD6SXT7"/>
<feature type="signal peptide" evidence="1">
    <location>
        <begin position="1"/>
        <end position="25"/>
    </location>
</feature>
<dbReference type="InterPro" id="IPR043708">
    <property type="entry name" value="DUF5648"/>
</dbReference>
<keyword evidence="4" id="KW-1185">Reference proteome</keyword>
<dbReference type="Pfam" id="PF18885">
    <property type="entry name" value="DUF5648"/>
    <property type="match status" value="1"/>
</dbReference>
<proteinExistence type="predicted"/>
<keyword evidence="1" id="KW-0732">Signal</keyword>
<gene>
    <name evidence="3" type="ORF">C8F04DRAFT_1260058</name>
</gene>
<organism evidence="3 4">
    <name type="scientific">Mycena alexandri</name>
    <dbReference type="NCBI Taxonomy" id="1745969"/>
    <lineage>
        <taxon>Eukaryota</taxon>
        <taxon>Fungi</taxon>
        <taxon>Dikarya</taxon>
        <taxon>Basidiomycota</taxon>
        <taxon>Agaricomycotina</taxon>
        <taxon>Agaricomycetes</taxon>
        <taxon>Agaricomycetidae</taxon>
        <taxon>Agaricales</taxon>
        <taxon>Marasmiineae</taxon>
        <taxon>Mycenaceae</taxon>
        <taxon>Mycena</taxon>
    </lineage>
</organism>
<protein>
    <recommendedName>
        <fullName evidence="2">DUF5648 domain-containing protein</fullName>
    </recommendedName>
</protein>
<dbReference type="Proteomes" id="UP001218188">
    <property type="component" value="Unassembled WGS sequence"/>
</dbReference>
<name>A0AAD6SXT7_9AGAR</name>
<sequence length="192" mass="20513">MKLSLTLGFTTIPLLLALCAFGAAAQDMTARAPTPLTCGNSSAAVPMYYLAYPGAAVNDYFYSPSIGDIDIVSRGDGYNFRGVACYVFTTQALSTIPLFHVFGSTMPDNLYTTSAGERDLALENGYSDAGTVAYIYPSQICGSVPFYRLYNAPGTAHYYTINGTERNSLLATSGWSDEGIAGYVLDWSLCSA</sequence>
<feature type="domain" description="DUF5648" evidence="2">
    <location>
        <begin position="58"/>
        <end position="185"/>
    </location>
</feature>
<reference evidence="3" key="1">
    <citation type="submission" date="2023-03" db="EMBL/GenBank/DDBJ databases">
        <title>Massive genome expansion in bonnet fungi (Mycena s.s.) driven by repeated elements and novel gene families across ecological guilds.</title>
        <authorList>
            <consortium name="Lawrence Berkeley National Laboratory"/>
            <person name="Harder C.B."/>
            <person name="Miyauchi S."/>
            <person name="Viragh M."/>
            <person name="Kuo A."/>
            <person name="Thoen E."/>
            <person name="Andreopoulos B."/>
            <person name="Lu D."/>
            <person name="Skrede I."/>
            <person name="Drula E."/>
            <person name="Henrissat B."/>
            <person name="Morin E."/>
            <person name="Kohler A."/>
            <person name="Barry K."/>
            <person name="LaButti K."/>
            <person name="Morin E."/>
            <person name="Salamov A."/>
            <person name="Lipzen A."/>
            <person name="Mereny Z."/>
            <person name="Hegedus B."/>
            <person name="Baldrian P."/>
            <person name="Stursova M."/>
            <person name="Weitz H."/>
            <person name="Taylor A."/>
            <person name="Grigoriev I.V."/>
            <person name="Nagy L.G."/>
            <person name="Martin F."/>
            <person name="Kauserud H."/>
        </authorList>
    </citation>
    <scope>NUCLEOTIDE SEQUENCE</scope>
    <source>
        <strain evidence="3">CBHHK200</strain>
    </source>
</reference>
<evidence type="ECO:0000259" key="2">
    <source>
        <dbReference type="Pfam" id="PF18885"/>
    </source>
</evidence>
<accession>A0AAD6SXT7</accession>
<dbReference type="EMBL" id="JARJCM010000058">
    <property type="protein sequence ID" value="KAJ7034293.1"/>
    <property type="molecule type" value="Genomic_DNA"/>
</dbReference>
<comment type="caution">
    <text evidence="3">The sequence shown here is derived from an EMBL/GenBank/DDBJ whole genome shotgun (WGS) entry which is preliminary data.</text>
</comment>
<evidence type="ECO:0000313" key="4">
    <source>
        <dbReference type="Proteomes" id="UP001218188"/>
    </source>
</evidence>
<feature type="chain" id="PRO_5042194242" description="DUF5648 domain-containing protein" evidence="1">
    <location>
        <begin position="26"/>
        <end position="192"/>
    </location>
</feature>